<organism evidence="3 4">
    <name type="scientific">Xanthomonas codiaei</name>
    <dbReference type="NCBI Taxonomy" id="56463"/>
    <lineage>
        <taxon>Bacteria</taxon>
        <taxon>Pseudomonadati</taxon>
        <taxon>Pseudomonadota</taxon>
        <taxon>Gammaproteobacteria</taxon>
        <taxon>Lysobacterales</taxon>
        <taxon>Lysobacteraceae</taxon>
        <taxon>Xanthomonas</taxon>
    </lineage>
</organism>
<protein>
    <recommendedName>
        <fullName evidence="6">Toxin co-regulated pilus biosynthesis protein Q C-terminal domain-containing protein</fullName>
    </recommendedName>
</protein>
<accession>A0A2S7CHW9</accession>
<dbReference type="Gene3D" id="3.55.50.70">
    <property type="match status" value="1"/>
</dbReference>
<evidence type="ECO:0000256" key="1">
    <source>
        <dbReference type="SAM" id="SignalP"/>
    </source>
</evidence>
<reference evidence="2 5" key="2">
    <citation type="submission" date="2024-11" db="EMBL/GenBank/DDBJ databases">
        <title>Genome sequencing of Xanthomonas codiaei.</title>
        <authorList>
            <person name="Studholme D.J."/>
        </authorList>
    </citation>
    <scope>NUCLEOTIDE SEQUENCE [LARGE SCALE GENOMIC DNA]</scope>
    <source>
        <strain evidence="2 5">NCPPB 4350</strain>
    </source>
</reference>
<dbReference type="EMBL" id="JBJGBS010000013">
    <property type="protein sequence ID" value="MFO3704371.1"/>
    <property type="molecule type" value="Genomic_DNA"/>
</dbReference>
<dbReference type="Proteomes" id="UP000237872">
    <property type="component" value="Unassembled WGS sequence"/>
</dbReference>
<gene>
    <name evidence="2" type="ORF">ACI6Q5_05155</name>
    <name evidence="3" type="ORF">XcodCFBP4690_16270</name>
</gene>
<sequence length="136" mass="14711">MRQVHLLKVSVLLVTTAALSSCATKPAADFGGRWKPVNRFAETPMELPLHSSYVYQATPMDGTLKTMLERWAKDSNMTLAYNITSDYTLYSAVAKVDTTSIKQAVEELSAVYATQGVLVSVVGNQIVVQPVSKAAG</sequence>
<feature type="signal peptide" evidence="1">
    <location>
        <begin position="1"/>
        <end position="23"/>
    </location>
</feature>
<comment type="caution">
    <text evidence="3">The sequence shown here is derived from an EMBL/GenBank/DDBJ whole genome shotgun (WGS) entry which is preliminary data.</text>
</comment>
<keyword evidence="5" id="KW-1185">Reference proteome</keyword>
<dbReference type="OrthoDB" id="5955043at2"/>
<dbReference type="Proteomes" id="UP001637990">
    <property type="component" value="Unassembled WGS sequence"/>
</dbReference>
<evidence type="ECO:0000313" key="5">
    <source>
        <dbReference type="Proteomes" id="UP001637990"/>
    </source>
</evidence>
<evidence type="ECO:0000313" key="2">
    <source>
        <dbReference type="EMBL" id="MFO3704371.1"/>
    </source>
</evidence>
<feature type="chain" id="PRO_5015709795" description="Toxin co-regulated pilus biosynthesis protein Q C-terminal domain-containing protein" evidence="1">
    <location>
        <begin position="24"/>
        <end position="136"/>
    </location>
</feature>
<dbReference type="EMBL" id="MDEC01000025">
    <property type="protein sequence ID" value="PPU61154.1"/>
    <property type="molecule type" value="Genomic_DNA"/>
</dbReference>
<dbReference type="PROSITE" id="PS51257">
    <property type="entry name" value="PROKAR_LIPOPROTEIN"/>
    <property type="match status" value="1"/>
</dbReference>
<evidence type="ECO:0008006" key="6">
    <source>
        <dbReference type="Google" id="ProtNLM"/>
    </source>
</evidence>
<dbReference type="AlphaFoldDB" id="A0A2S7CHW9"/>
<evidence type="ECO:0000313" key="4">
    <source>
        <dbReference type="Proteomes" id="UP000237872"/>
    </source>
</evidence>
<dbReference type="RefSeq" id="WP_104542512.1">
    <property type="nucleotide sequence ID" value="NZ_JBJGBS010000013.1"/>
</dbReference>
<reference evidence="3 4" key="1">
    <citation type="submission" date="2016-08" db="EMBL/GenBank/DDBJ databases">
        <authorList>
            <person name="Seilhamer J.J."/>
        </authorList>
    </citation>
    <scope>NUCLEOTIDE SEQUENCE [LARGE SCALE GENOMIC DNA]</scope>
    <source>
        <strain evidence="3 4">CFBP4690</strain>
    </source>
</reference>
<evidence type="ECO:0000313" key="3">
    <source>
        <dbReference type="EMBL" id="PPU61154.1"/>
    </source>
</evidence>
<keyword evidence="1" id="KW-0732">Signal</keyword>
<proteinExistence type="predicted"/>
<name>A0A2S7CHW9_9XANT</name>